<dbReference type="InterPro" id="IPR003382">
    <property type="entry name" value="Flavoprotein"/>
</dbReference>
<evidence type="ECO:0000256" key="2">
    <source>
        <dbReference type="ARBA" id="ARBA00023239"/>
    </source>
</evidence>
<evidence type="ECO:0000259" key="4">
    <source>
        <dbReference type="Pfam" id="PF04127"/>
    </source>
</evidence>
<organism evidence="5">
    <name type="scientific">hydrothermal vent metagenome</name>
    <dbReference type="NCBI Taxonomy" id="652676"/>
    <lineage>
        <taxon>unclassified sequences</taxon>
        <taxon>metagenomes</taxon>
        <taxon>ecological metagenomes</taxon>
    </lineage>
</organism>
<evidence type="ECO:0000256" key="1">
    <source>
        <dbReference type="ARBA" id="ARBA00022793"/>
    </source>
</evidence>
<dbReference type="GO" id="GO:0010181">
    <property type="term" value="F:FMN binding"/>
    <property type="evidence" value="ECO:0007669"/>
    <property type="project" value="InterPro"/>
</dbReference>
<name>A0A3B1B8X1_9ZZZZ</name>
<dbReference type="EMBL" id="UOFS01000049">
    <property type="protein sequence ID" value="VAX01497.1"/>
    <property type="molecule type" value="Genomic_DNA"/>
</dbReference>
<protein>
    <submittedName>
        <fullName evidence="5">Phosphopantothenoylcysteine decarboxylase / Phosphopantothenoylcysteine synthetase</fullName>
        <ecNumber evidence="5">4.1.1.36</ecNumber>
        <ecNumber evidence="5">6.3.2.5</ecNumber>
    </submittedName>
</protein>
<dbReference type="GO" id="GO:0071513">
    <property type="term" value="C:phosphopantothenoylcysteine decarboxylase complex"/>
    <property type="evidence" value="ECO:0007669"/>
    <property type="project" value="TreeGrafter"/>
</dbReference>
<keyword evidence="2 5" id="KW-0456">Lyase</keyword>
<dbReference type="Pfam" id="PF04127">
    <property type="entry name" value="DFP"/>
    <property type="match status" value="1"/>
</dbReference>
<dbReference type="Pfam" id="PF02441">
    <property type="entry name" value="Flavoprotein"/>
    <property type="match status" value="1"/>
</dbReference>
<dbReference type="AlphaFoldDB" id="A0A3B1B8X1"/>
<dbReference type="InterPro" id="IPR005252">
    <property type="entry name" value="CoaBC"/>
</dbReference>
<gene>
    <name evidence="5" type="ORF">MNBD_GAMMA22-1978</name>
</gene>
<dbReference type="SUPFAM" id="SSF102645">
    <property type="entry name" value="CoaB-like"/>
    <property type="match status" value="1"/>
</dbReference>
<proteinExistence type="inferred from homology"/>
<evidence type="ECO:0000313" key="5">
    <source>
        <dbReference type="EMBL" id="VAX01497.1"/>
    </source>
</evidence>
<keyword evidence="1" id="KW-0210">Decarboxylase</keyword>
<dbReference type="SUPFAM" id="SSF52507">
    <property type="entry name" value="Homo-oligomeric flavin-containing Cys decarboxylases, HFCD"/>
    <property type="match status" value="1"/>
</dbReference>
<dbReference type="EC" id="4.1.1.36" evidence="5"/>
<sequence length="426" mass="45768">MKGIMKNSLINKNIVLGVTGSIAAYKAAEVIRELREQGANIRVVMTSGAKEFITELTLQTLSGHPVSVNFLDTDAEATMGHIELARWADAILIAPASANFLSQLAQGRASHLLCAICLATEAPLIVAPAMNTKMWLAAATKDNIKLLQQRGILCCGPADGEQACGDVGVGRLLAPEVIVRQLSEIFDTGSLAGKLVLITAGPTREAIDPVRFLSNHSSGKMGYAVALAAMEAGARVKLISGPVALENPDRVERFDVTSAEEMLNKVQQEIVGCDIFISTAAVADYRPVALSKNKIKKQSQNLSIELERTVDILATVKQQYPNLFCVGFAAETQELAQNAKSKLFNKGVNMIAANWVGAIADAAKSGFNSDMNALHLYWQGGDVELTLTNKGKLARQMITVVAEQFANYSTKAVIPDVKILKFTQDR</sequence>
<dbReference type="Gene3D" id="3.40.50.1950">
    <property type="entry name" value="Flavin prenyltransferase-like"/>
    <property type="match status" value="1"/>
</dbReference>
<dbReference type="GO" id="GO:0004633">
    <property type="term" value="F:phosphopantothenoylcysteine decarboxylase activity"/>
    <property type="evidence" value="ECO:0007669"/>
    <property type="project" value="UniProtKB-EC"/>
</dbReference>
<dbReference type="GO" id="GO:0015937">
    <property type="term" value="P:coenzyme A biosynthetic process"/>
    <property type="evidence" value="ECO:0007669"/>
    <property type="project" value="InterPro"/>
</dbReference>
<dbReference type="InterPro" id="IPR036551">
    <property type="entry name" value="Flavin_trans-like"/>
</dbReference>
<evidence type="ECO:0000259" key="3">
    <source>
        <dbReference type="Pfam" id="PF02441"/>
    </source>
</evidence>
<dbReference type="GO" id="GO:0004632">
    <property type="term" value="F:phosphopantothenate--cysteine ligase activity"/>
    <property type="evidence" value="ECO:0007669"/>
    <property type="project" value="UniProtKB-EC"/>
</dbReference>
<dbReference type="EC" id="6.3.2.5" evidence="5"/>
<accession>A0A3B1B8X1</accession>
<dbReference type="InterPro" id="IPR007085">
    <property type="entry name" value="DNA/pantothenate-metab_flavo_C"/>
</dbReference>
<dbReference type="InterPro" id="IPR035929">
    <property type="entry name" value="CoaB-like_sf"/>
</dbReference>
<dbReference type="HAMAP" id="MF_02225">
    <property type="entry name" value="CoaBC"/>
    <property type="match status" value="1"/>
</dbReference>
<keyword evidence="5" id="KW-0436">Ligase</keyword>
<dbReference type="NCBIfam" id="TIGR00521">
    <property type="entry name" value="coaBC_dfp"/>
    <property type="match status" value="1"/>
</dbReference>
<dbReference type="Gene3D" id="3.40.50.10300">
    <property type="entry name" value="CoaB-like"/>
    <property type="match status" value="1"/>
</dbReference>
<reference evidence="5" key="1">
    <citation type="submission" date="2018-06" db="EMBL/GenBank/DDBJ databases">
        <authorList>
            <person name="Zhirakovskaya E."/>
        </authorList>
    </citation>
    <scope>NUCLEOTIDE SEQUENCE</scope>
</reference>
<feature type="domain" description="Flavoprotein" evidence="3">
    <location>
        <begin position="12"/>
        <end position="180"/>
    </location>
</feature>
<dbReference type="PANTHER" id="PTHR14359:SF6">
    <property type="entry name" value="PHOSPHOPANTOTHENOYLCYSTEINE DECARBOXYLASE"/>
    <property type="match status" value="1"/>
</dbReference>
<feature type="domain" description="DNA/pantothenate metabolism flavoprotein C-terminal" evidence="4">
    <location>
        <begin position="191"/>
        <end position="403"/>
    </location>
</feature>
<dbReference type="GO" id="GO:0015941">
    <property type="term" value="P:pantothenate catabolic process"/>
    <property type="evidence" value="ECO:0007669"/>
    <property type="project" value="InterPro"/>
</dbReference>
<dbReference type="PANTHER" id="PTHR14359">
    <property type="entry name" value="HOMO-OLIGOMERIC FLAVIN CONTAINING CYS DECARBOXYLASE FAMILY"/>
    <property type="match status" value="1"/>
</dbReference>